<dbReference type="CDD" id="cd02509">
    <property type="entry name" value="GDP-M1P_Guanylyltransferase"/>
    <property type="match status" value="1"/>
</dbReference>
<evidence type="ECO:0000313" key="11">
    <source>
        <dbReference type="Proteomes" id="UP000568106"/>
    </source>
</evidence>
<dbReference type="InterPro" id="IPR051161">
    <property type="entry name" value="Mannose-6P_isomerase_type2"/>
</dbReference>
<comment type="caution">
    <text evidence="10">The sequence shown here is derived from an EMBL/GenBank/DDBJ whole genome shotgun (WGS) entry which is preliminary data.</text>
</comment>
<evidence type="ECO:0000259" key="8">
    <source>
        <dbReference type="Pfam" id="PF00483"/>
    </source>
</evidence>
<evidence type="ECO:0000256" key="4">
    <source>
        <dbReference type="ARBA" id="ARBA00022695"/>
    </source>
</evidence>
<proteinExistence type="inferred from homology"/>
<dbReference type="InterPro" id="IPR054566">
    <property type="entry name" value="ManC/GMP-like_b-helix"/>
</dbReference>
<dbReference type="PANTHER" id="PTHR46390">
    <property type="entry name" value="MANNOSE-1-PHOSPHATE GUANYLYLTRANSFERASE"/>
    <property type="match status" value="1"/>
</dbReference>
<dbReference type="InterPro" id="IPR005835">
    <property type="entry name" value="NTP_transferase_dom"/>
</dbReference>
<dbReference type="EC" id="2.7.7.13" evidence="2"/>
<evidence type="ECO:0000256" key="6">
    <source>
        <dbReference type="ARBA" id="ARBA00023134"/>
    </source>
</evidence>
<organism evidence="10 11">
    <name type="scientific">Tunturiibacter empetritectus</name>
    <dbReference type="NCBI Taxonomy" id="3069691"/>
    <lineage>
        <taxon>Bacteria</taxon>
        <taxon>Pseudomonadati</taxon>
        <taxon>Acidobacteriota</taxon>
        <taxon>Terriglobia</taxon>
        <taxon>Terriglobales</taxon>
        <taxon>Acidobacteriaceae</taxon>
        <taxon>Tunturiibacter</taxon>
    </lineage>
</organism>
<keyword evidence="3 10" id="KW-0808">Transferase</keyword>
<dbReference type="SUPFAM" id="SSF159283">
    <property type="entry name" value="Guanosine diphospho-D-mannose pyrophosphorylase/mannose-6-phosphate isomerase linker domain"/>
    <property type="match status" value="1"/>
</dbReference>
<accession>A0A7W8IKT3</accession>
<dbReference type="GO" id="GO:0005525">
    <property type="term" value="F:GTP binding"/>
    <property type="evidence" value="ECO:0007669"/>
    <property type="project" value="UniProtKB-KW"/>
</dbReference>
<dbReference type="SUPFAM" id="SSF53448">
    <property type="entry name" value="Nucleotide-diphospho-sugar transferases"/>
    <property type="match status" value="1"/>
</dbReference>
<dbReference type="Gene3D" id="3.90.550.10">
    <property type="entry name" value="Spore Coat Polysaccharide Biosynthesis Protein SpsA, Chain A"/>
    <property type="match status" value="1"/>
</dbReference>
<dbReference type="FunFam" id="3.90.550.10:FF:000046">
    <property type="entry name" value="Mannose-1-phosphate guanylyltransferase (GDP)"/>
    <property type="match status" value="1"/>
</dbReference>
<keyword evidence="5" id="KW-0547">Nucleotide-binding</keyword>
<keyword evidence="6" id="KW-0342">GTP-binding</keyword>
<keyword evidence="11" id="KW-1185">Reference proteome</keyword>
<dbReference type="Proteomes" id="UP000568106">
    <property type="component" value="Unassembled WGS sequence"/>
</dbReference>
<name>A0A7W8IKT3_9BACT</name>
<evidence type="ECO:0000256" key="5">
    <source>
        <dbReference type="ARBA" id="ARBA00022741"/>
    </source>
</evidence>
<evidence type="ECO:0000256" key="2">
    <source>
        <dbReference type="ARBA" id="ARBA00012387"/>
    </source>
</evidence>
<feature type="domain" description="MannoseP isomerase/GMP-like beta-helix" evidence="9">
    <location>
        <begin position="328"/>
        <end position="379"/>
    </location>
</feature>
<dbReference type="InterPro" id="IPR029044">
    <property type="entry name" value="Nucleotide-diphossugar_trans"/>
</dbReference>
<dbReference type="Pfam" id="PF00483">
    <property type="entry name" value="NTP_transferase"/>
    <property type="match status" value="1"/>
</dbReference>
<sequence length="388" mass="41900">MPIEGSKTEQRFAPVILAGGSGTRFWPRSRKARAKQVLALDGERTMIQQTVERLTPLVDPAEVWVITNSLLDDLIAEQLPEVPREHILSEPAARNTAPACALAAFLLEPSSPETVIGIFPSDHVVKNGARFAEVIRAGVALAASGEKIVVLGVPPTRAETGYGYIELGETVDPAQGPHSGVAVRRVKRFTEKPNAEVAEQFVASGNYAWNGGIFLWSARTLANAIREHCPAMAPLLEKIAVAHRVSKEEFERVFAEVYPQCENISIDYAVLEPRSAKGEAGAEIYSLPGDFEWNDLGCWSALHEHAAGCPPESVSLTNVFEGEDPLCISIDSSGNYIHAPGKVIALVGVTNLVVVQTKDALLITTRERSQDVGKVVAQLKSAGREDLI</sequence>
<evidence type="ECO:0000256" key="7">
    <source>
        <dbReference type="ARBA" id="ARBA00047343"/>
    </source>
</evidence>
<dbReference type="AlphaFoldDB" id="A0A7W8IKT3"/>
<evidence type="ECO:0000313" key="10">
    <source>
        <dbReference type="EMBL" id="MBB5319010.1"/>
    </source>
</evidence>
<gene>
    <name evidence="10" type="ORF">HDF09_003709</name>
</gene>
<reference evidence="10" key="1">
    <citation type="submission" date="2020-08" db="EMBL/GenBank/DDBJ databases">
        <title>Genomic Encyclopedia of Type Strains, Phase IV (KMG-V): Genome sequencing to study the core and pangenomes of soil and plant-associated prokaryotes.</title>
        <authorList>
            <person name="Whitman W."/>
        </authorList>
    </citation>
    <scope>NUCLEOTIDE SEQUENCE [LARGE SCALE GENOMIC DNA]</scope>
    <source>
        <strain evidence="10">M8UP27</strain>
    </source>
</reference>
<comment type="similarity">
    <text evidence="1">Belongs to the mannose-6-phosphate isomerase type 2 family.</text>
</comment>
<comment type="catalytic activity">
    <reaction evidence="7">
        <text>alpha-D-mannose 1-phosphate + GTP + H(+) = GDP-alpha-D-mannose + diphosphate</text>
        <dbReference type="Rhea" id="RHEA:15229"/>
        <dbReference type="ChEBI" id="CHEBI:15378"/>
        <dbReference type="ChEBI" id="CHEBI:33019"/>
        <dbReference type="ChEBI" id="CHEBI:37565"/>
        <dbReference type="ChEBI" id="CHEBI:57527"/>
        <dbReference type="ChEBI" id="CHEBI:58409"/>
        <dbReference type="EC" id="2.7.7.13"/>
    </reaction>
</comment>
<keyword evidence="4 10" id="KW-0548">Nucleotidyltransferase</keyword>
<protein>
    <recommendedName>
        <fullName evidence="2">mannose-1-phosphate guanylyltransferase</fullName>
        <ecNumber evidence="2">2.7.7.13</ecNumber>
    </recommendedName>
</protein>
<dbReference type="Pfam" id="PF22640">
    <property type="entry name" value="ManC_GMP_beta-helix"/>
    <property type="match status" value="1"/>
</dbReference>
<evidence type="ECO:0000256" key="1">
    <source>
        <dbReference type="ARBA" id="ARBA00006115"/>
    </source>
</evidence>
<evidence type="ECO:0000259" key="9">
    <source>
        <dbReference type="Pfam" id="PF22640"/>
    </source>
</evidence>
<dbReference type="GO" id="GO:0004475">
    <property type="term" value="F:mannose-1-phosphate guanylyltransferase (GTP) activity"/>
    <property type="evidence" value="ECO:0007669"/>
    <property type="project" value="UniProtKB-EC"/>
</dbReference>
<dbReference type="EMBL" id="JACHDY010000006">
    <property type="protein sequence ID" value="MBB5319010.1"/>
    <property type="molecule type" value="Genomic_DNA"/>
</dbReference>
<dbReference type="PANTHER" id="PTHR46390:SF1">
    <property type="entry name" value="MANNOSE-1-PHOSPHATE GUANYLYLTRANSFERASE"/>
    <property type="match status" value="1"/>
</dbReference>
<feature type="domain" description="Nucleotidyl transferase" evidence="8">
    <location>
        <begin position="14"/>
        <end position="306"/>
    </location>
</feature>
<dbReference type="GO" id="GO:0009298">
    <property type="term" value="P:GDP-mannose biosynthetic process"/>
    <property type="evidence" value="ECO:0007669"/>
    <property type="project" value="TreeGrafter"/>
</dbReference>
<dbReference type="InterPro" id="IPR049577">
    <property type="entry name" value="GMPP_N"/>
</dbReference>
<evidence type="ECO:0000256" key="3">
    <source>
        <dbReference type="ARBA" id="ARBA00022679"/>
    </source>
</evidence>